<reference evidence="1 2" key="1">
    <citation type="submission" date="2018-08" db="EMBL/GenBank/DDBJ databases">
        <title>A genome reference for cultivated species of the human gut microbiota.</title>
        <authorList>
            <person name="Zou Y."/>
            <person name="Xue W."/>
            <person name="Luo G."/>
        </authorList>
    </citation>
    <scope>NUCLEOTIDE SEQUENCE [LARGE SCALE GENOMIC DNA]</scope>
    <source>
        <strain evidence="1 2">AF24-29</strain>
    </source>
</reference>
<dbReference type="AlphaFoldDB" id="A0A412G3X1"/>
<protein>
    <submittedName>
        <fullName evidence="1">Rpn family recombination-promoting nuclease/putative transposase</fullName>
    </submittedName>
</protein>
<comment type="caution">
    <text evidence="1">The sequence shown here is derived from an EMBL/GenBank/DDBJ whole genome shotgun (WGS) entry which is preliminary data.</text>
</comment>
<keyword evidence="2" id="KW-1185">Reference proteome</keyword>
<evidence type="ECO:0000313" key="1">
    <source>
        <dbReference type="EMBL" id="RGR75281.1"/>
    </source>
</evidence>
<gene>
    <name evidence="1" type="ORF">DWY25_05750</name>
</gene>
<sequence length="354" mass="40993">MMKNEEIAGLFAKKRNRYKGGIKPMTLIKAKKQRSKPQAPSNYKLRCTNDFVFKSLMTYDPEIGKRLVKDLTESIRDYVVDKVDLTSTELLTEGFQAKDIRLDICARLTPDRLIDFEMQCGSNKMEIPNRSAYYAATLVNRPDNKGLAYTALTPVDQLFLLDFDFPAKADQPEKAIHVYQLAEILDHDILTNLISVVIIEMKKIIQMNHSYEELSRAEKWCWFLKRYDEEHSDSVAARLVEEDEIFKEADSVMKRMSSDPAMRDAAFEHNRRMMDMAQLRFEGKREGLAEGIEQGIEKQRLETAKEMLRNHCNDQLIQLCTKISLQQLEQLKKEIVSGFNQTEDYSAQSHRTGD</sequence>
<dbReference type="EMBL" id="QRUP01000005">
    <property type="protein sequence ID" value="RGR75281.1"/>
    <property type="molecule type" value="Genomic_DNA"/>
</dbReference>
<evidence type="ECO:0000313" key="2">
    <source>
        <dbReference type="Proteomes" id="UP000284178"/>
    </source>
</evidence>
<dbReference type="Proteomes" id="UP000284178">
    <property type="component" value="Unassembled WGS sequence"/>
</dbReference>
<dbReference type="PANTHER" id="PTHR41317:SF1">
    <property type="entry name" value="PD-(D_E)XK NUCLEASE FAMILY TRANSPOSASE"/>
    <property type="match status" value="1"/>
</dbReference>
<dbReference type="Pfam" id="PF12784">
    <property type="entry name" value="PDDEXK_2"/>
    <property type="match status" value="1"/>
</dbReference>
<dbReference type="InterPro" id="IPR010106">
    <property type="entry name" value="RpnA"/>
</dbReference>
<accession>A0A412G3X1</accession>
<dbReference type="PANTHER" id="PTHR41317">
    <property type="entry name" value="PD-(D_E)XK NUCLEASE FAMILY TRANSPOSASE"/>
    <property type="match status" value="1"/>
</dbReference>
<organism evidence="1 2">
    <name type="scientific">Holdemania filiformis</name>
    <dbReference type="NCBI Taxonomy" id="61171"/>
    <lineage>
        <taxon>Bacteria</taxon>
        <taxon>Bacillati</taxon>
        <taxon>Bacillota</taxon>
        <taxon>Erysipelotrichia</taxon>
        <taxon>Erysipelotrichales</taxon>
        <taxon>Erysipelotrichaceae</taxon>
        <taxon>Holdemania</taxon>
    </lineage>
</organism>
<proteinExistence type="predicted"/>
<name>A0A412G3X1_9FIRM</name>
<dbReference type="NCBIfam" id="TIGR01784">
    <property type="entry name" value="T_den_put_tspse"/>
    <property type="match status" value="1"/>
</dbReference>